<feature type="compositionally biased region" description="Polar residues" evidence="5">
    <location>
        <begin position="9"/>
        <end position="20"/>
    </location>
</feature>
<feature type="domain" description="RING-type" evidence="6">
    <location>
        <begin position="151"/>
        <end position="242"/>
    </location>
</feature>
<gene>
    <name evidence="7" type="ORF">PHLGIDRAFT_125257</name>
</gene>
<keyword evidence="1" id="KW-0479">Metal-binding</keyword>
<evidence type="ECO:0000256" key="4">
    <source>
        <dbReference type="PROSITE-ProRule" id="PRU00175"/>
    </source>
</evidence>
<keyword evidence="8" id="KW-1185">Reference proteome</keyword>
<dbReference type="EMBL" id="KN840450">
    <property type="protein sequence ID" value="KIP10947.1"/>
    <property type="molecule type" value="Genomic_DNA"/>
</dbReference>
<dbReference type="Pfam" id="PF13445">
    <property type="entry name" value="zf-RING_UBOX"/>
    <property type="match status" value="1"/>
</dbReference>
<feature type="region of interest" description="Disordered" evidence="5">
    <location>
        <begin position="265"/>
        <end position="294"/>
    </location>
</feature>
<dbReference type="InterPro" id="IPR001841">
    <property type="entry name" value="Znf_RING"/>
</dbReference>
<protein>
    <recommendedName>
        <fullName evidence="6">RING-type domain-containing protein</fullName>
    </recommendedName>
</protein>
<dbReference type="Gene3D" id="3.30.40.10">
    <property type="entry name" value="Zinc/RING finger domain, C3HC4 (zinc finger)"/>
    <property type="match status" value="1"/>
</dbReference>
<feature type="region of interest" description="Disordered" evidence="5">
    <location>
        <begin position="1"/>
        <end position="62"/>
    </location>
</feature>
<dbReference type="GO" id="GO:0008270">
    <property type="term" value="F:zinc ion binding"/>
    <property type="evidence" value="ECO:0007669"/>
    <property type="project" value="UniProtKB-KW"/>
</dbReference>
<dbReference type="PROSITE" id="PS50089">
    <property type="entry name" value="ZF_RING_2"/>
    <property type="match status" value="1"/>
</dbReference>
<dbReference type="PROSITE" id="PS00518">
    <property type="entry name" value="ZF_RING_1"/>
    <property type="match status" value="1"/>
</dbReference>
<organism evidence="7 8">
    <name type="scientific">Phlebiopsis gigantea (strain 11061_1 CR5-6)</name>
    <name type="common">White-rot fungus</name>
    <name type="synonym">Peniophora gigantea</name>
    <dbReference type="NCBI Taxonomy" id="745531"/>
    <lineage>
        <taxon>Eukaryota</taxon>
        <taxon>Fungi</taxon>
        <taxon>Dikarya</taxon>
        <taxon>Basidiomycota</taxon>
        <taxon>Agaricomycotina</taxon>
        <taxon>Agaricomycetes</taxon>
        <taxon>Polyporales</taxon>
        <taxon>Phanerochaetaceae</taxon>
        <taxon>Phlebiopsis</taxon>
    </lineage>
</organism>
<dbReference type="AlphaFoldDB" id="A0A0C3SCI0"/>
<dbReference type="SUPFAM" id="SSF57850">
    <property type="entry name" value="RING/U-box"/>
    <property type="match status" value="1"/>
</dbReference>
<accession>A0A0C3SCI0</accession>
<dbReference type="InterPro" id="IPR013083">
    <property type="entry name" value="Znf_RING/FYVE/PHD"/>
</dbReference>
<dbReference type="Proteomes" id="UP000053257">
    <property type="component" value="Unassembled WGS sequence"/>
</dbReference>
<dbReference type="SMART" id="SM00184">
    <property type="entry name" value="RING"/>
    <property type="match status" value="1"/>
</dbReference>
<evidence type="ECO:0000313" key="8">
    <source>
        <dbReference type="Proteomes" id="UP000053257"/>
    </source>
</evidence>
<keyword evidence="2 4" id="KW-0863">Zinc-finger</keyword>
<evidence type="ECO:0000256" key="2">
    <source>
        <dbReference type="ARBA" id="ARBA00022771"/>
    </source>
</evidence>
<dbReference type="PANTHER" id="PTHR23327">
    <property type="entry name" value="RING FINGER PROTEIN 127"/>
    <property type="match status" value="1"/>
</dbReference>
<dbReference type="OrthoDB" id="3219336at2759"/>
<dbReference type="HOGENOM" id="CLU_057727_0_0_1"/>
<dbReference type="InterPro" id="IPR017907">
    <property type="entry name" value="Znf_RING_CS"/>
</dbReference>
<evidence type="ECO:0000313" key="7">
    <source>
        <dbReference type="EMBL" id="KIP10947.1"/>
    </source>
</evidence>
<dbReference type="STRING" id="745531.A0A0C3SCI0"/>
<feature type="compositionally biased region" description="Basic residues" evidence="5">
    <location>
        <begin position="47"/>
        <end position="61"/>
    </location>
</feature>
<evidence type="ECO:0000256" key="3">
    <source>
        <dbReference type="ARBA" id="ARBA00022833"/>
    </source>
</evidence>
<name>A0A0C3SCI0_PHLG1</name>
<keyword evidence="3" id="KW-0862">Zinc</keyword>
<sequence>MPPSRTAHSRQGSRQPLQPQFTPPNGVAGPEVIVLSSDDEENAARKPVAKRPPKARLRPKLRPAPAAVATEIVEIISEDDSSPKSTERDLRAQLEKAKREIVKLKKAAAVPERQGNSATHDAEVRRLTSEVESVEASKQRFFMSLEDQVCCEICTLKMWTPYTLPCGHTFCLGCLQDWFGTILAQHLNGNPGYNPQPRMYAQYRAMLRNPGFDGREREIIQQHLQTMIAQMQHPNYTCPSCRVPVKTKPAEAFAVKNIVRAMADAQGEASPKRKGAHNARREDPWDGFFPYPLT</sequence>
<evidence type="ECO:0000256" key="5">
    <source>
        <dbReference type="SAM" id="MobiDB-lite"/>
    </source>
</evidence>
<dbReference type="InterPro" id="IPR027370">
    <property type="entry name" value="Znf-RING_euk"/>
</dbReference>
<proteinExistence type="predicted"/>
<evidence type="ECO:0000259" key="6">
    <source>
        <dbReference type="PROSITE" id="PS50089"/>
    </source>
</evidence>
<evidence type="ECO:0000256" key="1">
    <source>
        <dbReference type="ARBA" id="ARBA00022723"/>
    </source>
</evidence>
<reference evidence="7 8" key="1">
    <citation type="journal article" date="2014" name="PLoS Genet.">
        <title>Analysis of the Phlebiopsis gigantea genome, transcriptome and secretome provides insight into its pioneer colonization strategies of wood.</title>
        <authorList>
            <person name="Hori C."/>
            <person name="Ishida T."/>
            <person name="Igarashi K."/>
            <person name="Samejima M."/>
            <person name="Suzuki H."/>
            <person name="Master E."/>
            <person name="Ferreira P."/>
            <person name="Ruiz-Duenas F.J."/>
            <person name="Held B."/>
            <person name="Canessa P."/>
            <person name="Larrondo L.F."/>
            <person name="Schmoll M."/>
            <person name="Druzhinina I.S."/>
            <person name="Kubicek C.P."/>
            <person name="Gaskell J.A."/>
            <person name="Kersten P."/>
            <person name="St John F."/>
            <person name="Glasner J."/>
            <person name="Sabat G."/>
            <person name="Splinter BonDurant S."/>
            <person name="Syed K."/>
            <person name="Yadav J."/>
            <person name="Mgbeahuruike A.C."/>
            <person name="Kovalchuk A."/>
            <person name="Asiegbu F.O."/>
            <person name="Lackner G."/>
            <person name="Hoffmeister D."/>
            <person name="Rencoret J."/>
            <person name="Gutierrez A."/>
            <person name="Sun H."/>
            <person name="Lindquist E."/>
            <person name="Barry K."/>
            <person name="Riley R."/>
            <person name="Grigoriev I.V."/>
            <person name="Henrissat B."/>
            <person name="Kues U."/>
            <person name="Berka R.M."/>
            <person name="Martinez A.T."/>
            <person name="Covert S.F."/>
            <person name="Blanchette R.A."/>
            <person name="Cullen D."/>
        </authorList>
    </citation>
    <scope>NUCLEOTIDE SEQUENCE [LARGE SCALE GENOMIC DNA]</scope>
    <source>
        <strain evidence="7 8">11061_1 CR5-6</strain>
    </source>
</reference>